<organism evidence="3 4">
    <name type="scientific">Euplotes crassus</name>
    <dbReference type="NCBI Taxonomy" id="5936"/>
    <lineage>
        <taxon>Eukaryota</taxon>
        <taxon>Sar</taxon>
        <taxon>Alveolata</taxon>
        <taxon>Ciliophora</taxon>
        <taxon>Intramacronucleata</taxon>
        <taxon>Spirotrichea</taxon>
        <taxon>Hypotrichia</taxon>
        <taxon>Euplotida</taxon>
        <taxon>Euplotidae</taxon>
        <taxon>Moneuplotes</taxon>
    </lineage>
</organism>
<evidence type="ECO:0000256" key="1">
    <source>
        <dbReference type="SAM" id="MobiDB-lite"/>
    </source>
</evidence>
<dbReference type="SUPFAM" id="SSF47923">
    <property type="entry name" value="Ypt/Rab-GAP domain of gyp1p"/>
    <property type="match status" value="2"/>
</dbReference>
<feature type="region of interest" description="Disordered" evidence="1">
    <location>
        <begin position="347"/>
        <end position="368"/>
    </location>
</feature>
<evidence type="ECO:0000313" key="4">
    <source>
        <dbReference type="Proteomes" id="UP001295684"/>
    </source>
</evidence>
<dbReference type="InterPro" id="IPR027267">
    <property type="entry name" value="AH/BAR_dom_sf"/>
</dbReference>
<dbReference type="GO" id="GO:0031267">
    <property type="term" value="F:small GTPase binding"/>
    <property type="evidence" value="ECO:0007669"/>
    <property type="project" value="TreeGrafter"/>
</dbReference>
<dbReference type="Gene3D" id="1.10.8.270">
    <property type="entry name" value="putative rabgap domain of human tbc1 domain family member 14 like domains"/>
    <property type="match status" value="1"/>
</dbReference>
<dbReference type="PANTHER" id="PTHR47219:SF9">
    <property type="entry name" value="GTPASE ACTIVATING PROTEIN AND CENTROSOME-ASSOCIATED, ISOFORM B"/>
    <property type="match status" value="1"/>
</dbReference>
<dbReference type="InterPro" id="IPR000195">
    <property type="entry name" value="Rab-GAP-TBC_dom"/>
</dbReference>
<comment type="caution">
    <text evidence="3">The sequence shown here is derived from an EMBL/GenBank/DDBJ whole genome shotgun (WGS) entry which is preliminary data.</text>
</comment>
<accession>A0AAD1XHF8</accession>
<feature type="region of interest" description="Disordered" evidence="1">
    <location>
        <begin position="209"/>
        <end position="229"/>
    </location>
</feature>
<dbReference type="AlphaFoldDB" id="A0AAD1XHF8"/>
<evidence type="ECO:0000313" key="3">
    <source>
        <dbReference type="EMBL" id="CAI2372768.1"/>
    </source>
</evidence>
<sequence length="1033" mass="121730">MEKLNTIPTVPLNKVVDPNQHSSLSRNPLILKEKHNSDYSATITDEEVDQEENEELRRKQVDFPLNMWGSLEAIKENSKKGANICDALINFTKTFHRAYDTYRSTLEKSLKIFENEMLKFCTLDTTMICMSSFSAEMKNMLSDMRGKLDEFDDLLYIPSLVFTRKYQAENKQHYDHSKKYLQEIDAARREVKKTRERYFKNFETQAKSEEELERKQKQQEETKRDDRNLDLEHKTELSFQEYKQEVEFFNILIQEADNEYYPALSALQAQEEKRINFVKHTMEKFLDYYSQCHTVLLLKEEKFNDSVKMINHHTDLQIFVDENRTKSQKKALLGKLEVELYQPKRVSNASNENGCQPSTDTSSFDANPFEENSISQEEIDKNVLFVQQKIKDMIKNKSELKQEDKEDILNFVHLHEVNLRISEDLMSITDVKESHVLKDLSDIVNIMITESTSDKHNGFKIINNVLQCSSTIYCKKRQADTPRVRKDYLADLILPHSIWKEPSLWKYWIYNCIVEKKLDKIDKKKIIIEEKYKNLKEQAEKDDPNASMMSKWLSRMTKPLTSFELDQEERKEIEQLEETGCDHRTVMNIMFNVLSVYLRHLSQFKVPLDISKQIILHFCEKYELDKDRTQLILSELESTYSTGGFTDQEQMRVIIQRRQTLMETLENDSGLVVLYLISEYFNSDKDLMNILSLNKSTQKFLKPIIYRRCLLNARKNVSQEKRSFLWNYFLKIGEVKLDYIALRDKINQNPQMIEKAEEIIILDVQRSFNNTAAVSQENLSNILKTYAFYNPEIEYCQGMNFLAGFFYFYYKDEQDAFKALLALIKKFDLTELFNATLPRLKLYFYVLDRLISLYLPDLHEHFKNEHITSSLFSSAWFITCFCTAVTNQKTPELHENLVFFWDNFVIDGYVVIFQTAVVLLGLFEEKILELSFEEILNYIADIPKAMFSNTGKSDEILQEVEGEENIVDQNLIDIEYVSDLPLVSQNSEINPEVEEIVNSSDFPKLLSNSPISKELIAKIELEYKENESQRMYY</sequence>
<dbReference type="Gene3D" id="1.20.1270.60">
    <property type="entry name" value="Arfaptin homology (AH) domain/BAR domain"/>
    <property type="match status" value="1"/>
</dbReference>
<dbReference type="Pfam" id="PF00566">
    <property type="entry name" value="RabGAP-TBC"/>
    <property type="match status" value="1"/>
</dbReference>
<dbReference type="Gene3D" id="1.10.472.80">
    <property type="entry name" value="Ypt/Rab-GAP domain of gyp1p, domain 3"/>
    <property type="match status" value="1"/>
</dbReference>
<proteinExistence type="predicted"/>
<dbReference type="InterPro" id="IPR050302">
    <property type="entry name" value="Rab_GAP_TBC_domain"/>
</dbReference>
<dbReference type="GO" id="GO:0005096">
    <property type="term" value="F:GTPase activator activity"/>
    <property type="evidence" value="ECO:0007669"/>
    <property type="project" value="TreeGrafter"/>
</dbReference>
<feature type="domain" description="Rab-GAP TBC" evidence="2">
    <location>
        <begin position="716"/>
        <end position="908"/>
    </location>
</feature>
<reference evidence="3" key="1">
    <citation type="submission" date="2023-07" db="EMBL/GenBank/DDBJ databases">
        <authorList>
            <consortium name="AG Swart"/>
            <person name="Singh M."/>
            <person name="Singh A."/>
            <person name="Seah K."/>
            <person name="Emmerich C."/>
        </authorList>
    </citation>
    <scope>NUCLEOTIDE SEQUENCE</scope>
    <source>
        <strain evidence="3">DP1</strain>
    </source>
</reference>
<dbReference type="EMBL" id="CAMPGE010014072">
    <property type="protein sequence ID" value="CAI2372768.1"/>
    <property type="molecule type" value="Genomic_DNA"/>
</dbReference>
<dbReference type="PANTHER" id="PTHR47219">
    <property type="entry name" value="RAB GTPASE-ACTIVATING PROTEIN 1-LIKE"/>
    <property type="match status" value="1"/>
</dbReference>
<dbReference type="PROSITE" id="PS50086">
    <property type="entry name" value="TBC_RABGAP"/>
    <property type="match status" value="1"/>
</dbReference>
<dbReference type="SMART" id="SM00164">
    <property type="entry name" value="TBC"/>
    <property type="match status" value="1"/>
</dbReference>
<gene>
    <name evidence="3" type="ORF">ECRASSUSDP1_LOCUS14101</name>
</gene>
<dbReference type="InterPro" id="IPR035969">
    <property type="entry name" value="Rab-GAP_TBC_sf"/>
</dbReference>
<name>A0AAD1XHF8_EUPCR</name>
<protein>
    <recommendedName>
        <fullName evidence="2">Rab-GAP TBC domain-containing protein</fullName>
    </recommendedName>
</protein>
<evidence type="ECO:0000259" key="2">
    <source>
        <dbReference type="PROSITE" id="PS50086"/>
    </source>
</evidence>
<keyword evidence="4" id="KW-1185">Reference proteome</keyword>
<dbReference type="Proteomes" id="UP001295684">
    <property type="component" value="Unassembled WGS sequence"/>
</dbReference>
<dbReference type="SUPFAM" id="SSF103657">
    <property type="entry name" value="BAR/IMD domain-like"/>
    <property type="match status" value="1"/>
</dbReference>